<dbReference type="STRING" id="41875.K8EDN5"/>
<dbReference type="RefSeq" id="XP_007513682.1">
    <property type="nucleotide sequence ID" value="XM_007513620.1"/>
</dbReference>
<dbReference type="eggNOG" id="KOG2815">
    <property type="taxonomic scope" value="Eukaryota"/>
</dbReference>
<protein>
    <recommendedName>
        <fullName evidence="4">Small ribosomal subunit protein uS15c</fullName>
    </recommendedName>
</protein>
<dbReference type="GO" id="GO:0003735">
    <property type="term" value="F:structural constituent of ribosome"/>
    <property type="evidence" value="ECO:0007669"/>
    <property type="project" value="InterPro"/>
</dbReference>
<evidence type="ECO:0000256" key="5">
    <source>
        <dbReference type="RuleBase" id="RU003919"/>
    </source>
</evidence>
<dbReference type="AlphaFoldDB" id="K8EDN5"/>
<dbReference type="CDD" id="cd00353">
    <property type="entry name" value="Ribosomal_S15p_S13e"/>
    <property type="match status" value="1"/>
</dbReference>
<dbReference type="InterPro" id="IPR000589">
    <property type="entry name" value="Ribosomal_uS15"/>
</dbReference>
<evidence type="ECO:0000313" key="7">
    <source>
        <dbReference type="Proteomes" id="UP000198341"/>
    </source>
</evidence>
<evidence type="ECO:0000256" key="2">
    <source>
        <dbReference type="ARBA" id="ARBA00022980"/>
    </source>
</evidence>
<dbReference type="GO" id="GO:0005737">
    <property type="term" value="C:cytoplasm"/>
    <property type="evidence" value="ECO:0007669"/>
    <property type="project" value="UniProtKB-ARBA"/>
</dbReference>
<name>K8EDN5_9CHLO</name>
<dbReference type="PANTHER" id="PTHR23321">
    <property type="entry name" value="RIBOSOMAL PROTEIN S15, BACTERIAL AND ORGANELLAR"/>
    <property type="match status" value="1"/>
</dbReference>
<dbReference type="NCBIfam" id="TIGR00952">
    <property type="entry name" value="S15_bact"/>
    <property type="match status" value="1"/>
</dbReference>
<proteinExistence type="inferred from homology"/>
<dbReference type="InterPro" id="IPR009068">
    <property type="entry name" value="uS15_NS1_RNA-bd_sf"/>
</dbReference>
<dbReference type="KEGG" id="bpg:Bathy04g00460"/>
<dbReference type="Gene3D" id="6.10.250.3130">
    <property type="match status" value="1"/>
</dbReference>
<keyword evidence="3 5" id="KW-0687">Ribonucleoprotein</keyword>
<sequence length="218" mass="24420">MSLWRRIAARGRSSSFIEGGHRLLATTTSTTVVDKKRALVLPPAAASFFTTATTTKTTTNETNNNSFLRGRRFVSTTPTSLLSTDGEVLSLDPSSYREMVRKFKGVETASKAEINKIELARVRREHARWSADTGSSDVQIAALTAKIAYMTEHLKVHKKDKHSRLGLSQMLERRKKLLKYLRRTKPLKYEKVITALGLKDRTFVEEPLGAKWPTRGGG</sequence>
<keyword evidence="7" id="KW-1185">Reference proteome</keyword>
<dbReference type="OrthoDB" id="441444at2759"/>
<evidence type="ECO:0000313" key="6">
    <source>
        <dbReference type="EMBL" id="CCO16207.1"/>
    </source>
</evidence>
<dbReference type="GO" id="GO:1990904">
    <property type="term" value="C:ribonucleoprotein complex"/>
    <property type="evidence" value="ECO:0007669"/>
    <property type="project" value="UniProtKB-KW"/>
</dbReference>
<dbReference type="PANTHER" id="PTHR23321:SF26">
    <property type="entry name" value="SMALL RIBOSOMAL SUBUNIT PROTEIN US15M"/>
    <property type="match status" value="1"/>
</dbReference>
<comment type="similarity">
    <text evidence="1 5">Belongs to the universal ribosomal protein uS15 family.</text>
</comment>
<accession>K8EDN5</accession>
<dbReference type="SMART" id="SM01387">
    <property type="entry name" value="Ribosomal_S15"/>
    <property type="match status" value="1"/>
</dbReference>
<evidence type="ECO:0000256" key="1">
    <source>
        <dbReference type="ARBA" id="ARBA00008434"/>
    </source>
</evidence>
<dbReference type="Proteomes" id="UP000198341">
    <property type="component" value="Chromosome 4"/>
</dbReference>
<dbReference type="Gene3D" id="1.10.287.10">
    <property type="entry name" value="S15/NS1, RNA-binding"/>
    <property type="match status" value="1"/>
</dbReference>
<dbReference type="Pfam" id="PF00312">
    <property type="entry name" value="Ribosomal_S15"/>
    <property type="match status" value="1"/>
</dbReference>
<dbReference type="GO" id="GO:0005840">
    <property type="term" value="C:ribosome"/>
    <property type="evidence" value="ECO:0007669"/>
    <property type="project" value="UniProtKB-KW"/>
</dbReference>
<dbReference type="GeneID" id="19016072"/>
<gene>
    <name evidence="6" type="ORF">Bathy04g00460</name>
</gene>
<dbReference type="GO" id="GO:0006412">
    <property type="term" value="P:translation"/>
    <property type="evidence" value="ECO:0007669"/>
    <property type="project" value="InterPro"/>
</dbReference>
<dbReference type="PROSITE" id="PS00362">
    <property type="entry name" value="RIBOSOMAL_S15"/>
    <property type="match status" value="1"/>
</dbReference>
<evidence type="ECO:0000256" key="4">
    <source>
        <dbReference type="ARBA" id="ARBA00035250"/>
    </source>
</evidence>
<dbReference type="HAMAP" id="MF_01343_B">
    <property type="entry name" value="Ribosomal_uS15_B"/>
    <property type="match status" value="1"/>
</dbReference>
<reference evidence="6 7" key="1">
    <citation type="submission" date="2011-10" db="EMBL/GenBank/DDBJ databases">
        <authorList>
            <person name="Genoscope - CEA"/>
        </authorList>
    </citation>
    <scope>NUCLEOTIDE SEQUENCE [LARGE SCALE GENOMIC DNA]</scope>
    <source>
        <strain evidence="6 7">RCC 1105</strain>
    </source>
</reference>
<keyword evidence="2 5" id="KW-0689">Ribosomal protein</keyword>
<dbReference type="InterPro" id="IPR005290">
    <property type="entry name" value="Ribosomal_uS15_bac-type"/>
</dbReference>
<organism evidence="6 7">
    <name type="scientific">Bathycoccus prasinos</name>
    <dbReference type="NCBI Taxonomy" id="41875"/>
    <lineage>
        <taxon>Eukaryota</taxon>
        <taxon>Viridiplantae</taxon>
        <taxon>Chlorophyta</taxon>
        <taxon>Mamiellophyceae</taxon>
        <taxon>Mamiellales</taxon>
        <taxon>Bathycoccaceae</taxon>
        <taxon>Bathycoccus</taxon>
    </lineage>
</organism>
<dbReference type="SUPFAM" id="SSF47060">
    <property type="entry name" value="S15/NS1 RNA-binding domain"/>
    <property type="match status" value="1"/>
</dbReference>
<dbReference type="EMBL" id="FO082275">
    <property type="protein sequence ID" value="CCO16207.1"/>
    <property type="molecule type" value="Genomic_DNA"/>
</dbReference>
<evidence type="ECO:0000256" key="3">
    <source>
        <dbReference type="ARBA" id="ARBA00023274"/>
    </source>
</evidence>